<evidence type="ECO:0000313" key="2">
    <source>
        <dbReference type="EMBL" id="MPM10858.1"/>
    </source>
</evidence>
<reference evidence="2" key="1">
    <citation type="submission" date="2019-08" db="EMBL/GenBank/DDBJ databases">
        <authorList>
            <person name="Kucharzyk K."/>
            <person name="Murdoch R.W."/>
            <person name="Higgins S."/>
            <person name="Loffler F."/>
        </authorList>
    </citation>
    <scope>NUCLEOTIDE SEQUENCE</scope>
</reference>
<feature type="transmembrane region" description="Helical" evidence="1">
    <location>
        <begin position="6"/>
        <end position="26"/>
    </location>
</feature>
<gene>
    <name evidence="2" type="ORF">SDC9_57194</name>
</gene>
<keyword evidence="1" id="KW-1133">Transmembrane helix</keyword>
<proteinExistence type="predicted"/>
<sequence>MMSKVLVFLIAALIIIVLLAALQIFLSMSKNKYLGLILPVINLLVAAFMSFGNMIYTGDIAPILAAFAVFLIPAVINLIIYKACREKIKEKNNQEINKMNIQDLE</sequence>
<name>A0A644X4Y1_9ZZZZ</name>
<evidence type="ECO:0000256" key="1">
    <source>
        <dbReference type="SAM" id="Phobius"/>
    </source>
</evidence>
<feature type="transmembrane region" description="Helical" evidence="1">
    <location>
        <begin position="33"/>
        <end position="54"/>
    </location>
</feature>
<organism evidence="2">
    <name type="scientific">bioreactor metagenome</name>
    <dbReference type="NCBI Taxonomy" id="1076179"/>
    <lineage>
        <taxon>unclassified sequences</taxon>
        <taxon>metagenomes</taxon>
        <taxon>ecological metagenomes</taxon>
    </lineage>
</organism>
<protein>
    <submittedName>
        <fullName evidence="2">Uncharacterized protein</fullName>
    </submittedName>
</protein>
<dbReference type="AlphaFoldDB" id="A0A644X4Y1"/>
<feature type="transmembrane region" description="Helical" evidence="1">
    <location>
        <begin position="60"/>
        <end position="81"/>
    </location>
</feature>
<dbReference type="EMBL" id="VSSQ01001750">
    <property type="protein sequence ID" value="MPM10858.1"/>
    <property type="molecule type" value="Genomic_DNA"/>
</dbReference>
<keyword evidence="1" id="KW-0472">Membrane</keyword>
<keyword evidence="1" id="KW-0812">Transmembrane</keyword>
<accession>A0A644X4Y1</accession>
<comment type="caution">
    <text evidence="2">The sequence shown here is derived from an EMBL/GenBank/DDBJ whole genome shotgun (WGS) entry which is preliminary data.</text>
</comment>